<dbReference type="InterPro" id="IPR018060">
    <property type="entry name" value="HTH_AraC"/>
</dbReference>
<evidence type="ECO:0000313" key="6">
    <source>
        <dbReference type="Proteomes" id="UP000556436"/>
    </source>
</evidence>
<proteinExistence type="predicted"/>
<evidence type="ECO:0000259" key="4">
    <source>
        <dbReference type="PROSITE" id="PS01124"/>
    </source>
</evidence>
<dbReference type="InterPro" id="IPR035418">
    <property type="entry name" value="AraC-bd_2"/>
</dbReference>
<keyword evidence="3" id="KW-0804">Transcription</keyword>
<dbReference type="Proteomes" id="UP000556436">
    <property type="component" value="Unassembled WGS sequence"/>
</dbReference>
<keyword evidence="6" id="KW-1185">Reference proteome</keyword>
<dbReference type="EMBL" id="JACHJG010000001">
    <property type="protein sequence ID" value="MBB4884431.1"/>
    <property type="molecule type" value="Genomic_DNA"/>
</dbReference>
<dbReference type="InterPro" id="IPR009057">
    <property type="entry name" value="Homeodomain-like_sf"/>
</dbReference>
<dbReference type="PANTHER" id="PTHR46796">
    <property type="entry name" value="HTH-TYPE TRANSCRIPTIONAL ACTIVATOR RHAS-RELATED"/>
    <property type="match status" value="1"/>
</dbReference>
<gene>
    <name evidence="5" type="ORF">FHS38_000440</name>
</gene>
<keyword evidence="1" id="KW-0805">Transcription regulation</keyword>
<evidence type="ECO:0000256" key="1">
    <source>
        <dbReference type="ARBA" id="ARBA00023015"/>
    </source>
</evidence>
<name>A0A7W7L7E5_STRNE</name>
<protein>
    <submittedName>
        <fullName evidence="5">AraC-like DNA-binding protein</fullName>
    </submittedName>
</protein>
<evidence type="ECO:0000256" key="2">
    <source>
        <dbReference type="ARBA" id="ARBA00023125"/>
    </source>
</evidence>
<evidence type="ECO:0000313" key="5">
    <source>
        <dbReference type="EMBL" id="MBB4884431.1"/>
    </source>
</evidence>
<organism evidence="5 6">
    <name type="scientific">Streptomyces netropsis</name>
    <name type="common">Streptoverticillium netropsis</name>
    <dbReference type="NCBI Taxonomy" id="55404"/>
    <lineage>
        <taxon>Bacteria</taxon>
        <taxon>Bacillati</taxon>
        <taxon>Actinomycetota</taxon>
        <taxon>Actinomycetes</taxon>
        <taxon>Kitasatosporales</taxon>
        <taxon>Streptomycetaceae</taxon>
        <taxon>Streptomyces</taxon>
    </lineage>
</organism>
<dbReference type="GO" id="GO:0043565">
    <property type="term" value="F:sequence-specific DNA binding"/>
    <property type="evidence" value="ECO:0007669"/>
    <property type="project" value="InterPro"/>
</dbReference>
<dbReference type="InterPro" id="IPR050204">
    <property type="entry name" value="AraC_XylS_family_regulators"/>
</dbReference>
<dbReference type="InterPro" id="IPR020449">
    <property type="entry name" value="Tscrpt_reg_AraC-type_HTH"/>
</dbReference>
<dbReference type="PRINTS" id="PR00032">
    <property type="entry name" value="HTHARAC"/>
</dbReference>
<accession>A0A7W7L7E5</accession>
<feature type="domain" description="HTH araC/xylS-type" evidence="4">
    <location>
        <begin position="218"/>
        <end position="319"/>
    </location>
</feature>
<dbReference type="SUPFAM" id="SSF46689">
    <property type="entry name" value="Homeodomain-like"/>
    <property type="match status" value="1"/>
</dbReference>
<evidence type="ECO:0000256" key="3">
    <source>
        <dbReference type="ARBA" id="ARBA00023163"/>
    </source>
</evidence>
<dbReference type="AlphaFoldDB" id="A0A7W7L7E5"/>
<dbReference type="Pfam" id="PF12833">
    <property type="entry name" value="HTH_18"/>
    <property type="match status" value="1"/>
</dbReference>
<sequence>MSAQQSDTAGLSVTLNAEAWAETTALTVGPAKFRFADASAFRAHIDVMPFAGVQLSFMRYSALVSQRTPELIRRSDPELLQVALMLSGRQGVEQNRNKVLISPGDMVLFDSSRPFEGCLGPREDGGSSVMLQFPRHLLPLPEPHIARVCAETLPGTQGVGRLLRQFLLGLHEEYRHCTPHDRLRLRNTTLDMVTAMLAQYTDVKAPLSPESRRHLLFRTLSSFIVENLDDPGLTPDSIAQAHHISVRYLQRVFQEEGSTVTTFIKQHRLDRCRHDLADPDLAGTAISSIGSRWGFAHPSDFSRAFRAYMGMTPREYRRAAHTG</sequence>
<dbReference type="GO" id="GO:0003700">
    <property type="term" value="F:DNA-binding transcription factor activity"/>
    <property type="evidence" value="ECO:0007669"/>
    <property type="project" value="InterPro"/>
</dbReference>
<dbReference type="RefSeq" id="WP_229821881.1">
    <property type="nucleotide sequence ID" value="NZ_BMRW01000001.1"/>
</dbReference>
<reference evidence="5 6" key="1">
    <citation type="submission" date="2020-08" db="EMBL/GenBank/DDBJ databases">
        <title>Genomic Encyclopedia of Type Strains, Phase III (KMG-III): the genomes of soil and plant-associated and newly described type strains.</title>
        <authorList>
            <person name="Whitman W."/>
        </authorList>
    </citation>
    <scope>NUCLEOTIDE SEQUENCE [LARGE SCALE GENOMIC DNA]</scope>
    <source>
        <strain evidence="5 6">CECT 3265</strain>
    </source>
</reference>
<keyword evidence="2 5" id="KW-0238">DNA-binding</keyword>
<dbReference type="SMART" id="SM00342">
    <property type="entry name" value="HTH_ARAC"/>
    <property type="match status" value="1"/>
</dbReference>
<dbReference type="PROSITE" id="PS01124">
    <property type="entry name" value="HTH_ARAC_FAMILY_2"/>
    <property type="match status" value="1"/>
</dbReference>
<dbReference type="Pfam" id="PF14525">
    <property type="entry name" value="AraC_binding_2"/>
    <property type="match status" value="1"/>
</dbReference>
<dbReference type="PANTHER" id="PTHR46796:SF6">
    <property type="entry name" value="ARAC SUBFAMILY"/>
    <property type="match status" value="1"/>
</dbReference>
<dbReference type="Gene3D" id="1.10.10.60">
    <property type="entry name" value="Homeodomain-like"/>
    <property type="match status" value="1"/>
</dbReference>
<comment type="caution">
    <text evidence="5">The sequence shown here is derived from an EMBL/GenBank/DDBJ whole genome shotgun (WGS) entry which is preliminary data.</text>
</comment>